<evidence type="ECO:0000313" key="1">
    <source>
        <dbReference type="EMBL" id="ADB42222.1"/>
    </source>
</evidence>
<organism evidence="1 2">
    <name type="scientific">Spirosoma linguale (strain ATCC 33905 / DSM 74 / LMG 10896 / Claus 1)</name>
    <dbReference type="NCBI Taxonomy" id="504472"/>
    <lineage>
        <taxon>Bacteria</taxon>
        <taxon>Pseudomonadati</taxon>
        <taxon>Bacteroidota</taxon>
        <taxon>Cytophagia</taxon>
        <taxon>Cytophagales</taxon>
        <taxon>Cytophagaceae</taxon>
        <taxon>Spirosoma</taxon>
    </lineage>
</organism>
<gene>
    <name evidence="1" type="ordered locus">Slin_6263</name>
</gene>
<accession>D2QTU0</accession>
<keyword evidence="2" id="KW-1185">Reference proteome</keyword>
<dbReference type="AlphaFoldDB" id="D2QTU0"/>
<dbReference type="eggNOG" id="ENOG502ZBJ8">
    <property type="taxonomic scope" value="Bacteria"/>
</dbReference>
<name>D2QTU0_SPILD</name>
<dbReference type="STRING" id="504472.Slin_6263"/>
<proteinExistence type="predicted"/>
<protein>
    <submittedName>
        <fullName evidence="1">Uncharacterized protein</fullName>
    </submittedName>
</protein>
<evidence type="ECO:0000313" key="2">
    <source>
        <dbReference type="Proteomes" id="UP000002028"/>
    </source>
</evidence>
<dbReference type="EMBL" id="CP001769">
    <property type="protein sequence ID" value="ADB42222.1"/>
    <property type="molecule type" value="Genomic_DNA"/>
</dbReference>
<dbReference type="HOGENOM" id="CLU_1202713_0_0_10"/>
<dbReference type="KEGG" id="sli:Slin_6263"/>
<dbReference type="Proteomes" id="UP000002028">
    <property type="component" value="Chromosome"/>
</dbReference>
<sequence length="232" mass="26677">MNAFIQFFGEHLKRLPTTYEWAVRPKTKAGLPNFQWHPTSGTMDECIAMKQHLTTAWNEAEDNERQRLAHWIVADWGGVRANNPTTVAQYVSNFAGGTFNTPLKGVASYSKILSVINCLEYAIYDARVAAALNAVQVLYNSTAQPRYFAHVPSRNTVIKNFISWFAKNELGKPTWERIPYDATYTEYKQLLHDLKNHFPTYEVYHFEMVLFSMAPCLCERAMKVATLHYPDK</sequence>
<dbReference type="RefSeq" id="WP_012930706.1">
    <property type="nucleotide sequence ID" value="NC_013730.1"/>
</dbReference>
<reference evidence="1 2" key="1">
    <citation type="journal article" date="2010" name="Stand. Genomic Sci.">
        <title>Complete genome sequence of Spirosoma linguale type strain (1).</title>
        <authorList>
            <person name="Lail K."/>
            <person name="Sikorski J."/>
            <person name="Saunders E."/>
            <person name="Lapidus A."/>
            <person name="Glavina Del Rio T."/>
            <person name="Copeland A."/>
            <person name="Tice H."/>
            <person name="Cheng J.-F."/>
            <person name="Lucas S."/>
            <person name="Nolan M."/>
            <person name="Bruce D."/>
            <person name="Goodwin L."/>
            <person name="Pitluck S."/>
            <person name="Ivanova N."/>
            <person name="Mavromatis K."/>
            <person name="Ovchinnikova G."/>
            <person name="Pati A."/>
            <person name="Chen A."/>
            <person name="Palaniappan K."/>
            <person name="Land M."/>
            <person name="Hauser L."/>
            <person name="Chang Y.-J."/>
            <person name="Jeffries C.D."/>
            <person name="Chain P."/>
            <person name="Brettin T."/>
            <person name="Detter J.C."/>
            <person name="Schuetze A."/>
            <person name="Rohde M."/>
            <person name="Tindall B.J."/>
            <person name="Goeker M."/>
            <person name="Bristow J."/>
            <person name="Eisen J.A."/>
            <person name="Markowitz V."/>
            <person name="Hugenholtz P."/>
            <person name="Kyrpides N.C."/>
            <person name="Klenk H.-P."/>
            <person name="Chen F."/>
        </authorList>
    </citation>
    <scope>NUCLEOTIDE SEQUENCE [LARGE SCALE GENOMIC DNA]</scope>
    <source>
        <strain evidence="2">ATCC 33905 / DSM 74 / LMG 10896 / Claus 1</strain>
    </source>
</reference>